<dbReference type="PROSITE" id="PS50181">
    <property type="entry name" value="FBOX"/>
    <property type="match status" value="1"/>
</dbReference>
<dbReference type="AlphaFoldDB" id="A0AAD5JNI9"/>
<dbReference type="Proteomes" id="UP001209540">
    <property type="component" value="Unassembled WGS sequence"/>
</dbReference>
<evidence type="ECO:0000313" key="3">
    <source>
        <dbReference type="Proteomes" id="UP001209540"/>
    </source>
</evidence>
<dbReference type="InterPro" id="IPR036047">
    <property type="entry name" value="F-box-like_dom_sf"/>
</dbReference>
<evidence type="ECO:0000313" key="2">
    <source>
        <dbReference type="EMBL" id="KAI9247423.1"/>
    </source>
</evidence>
<organism evidence="2 3">
    <name type="scientific">Phascolomyces articulosus</name>
    <dbReference type="NCBI Taxonomy" id="60185"/>
    <lineage>
        <taxon>Eukaryota</taxon>
        <taxon>Fungi</taxon>
        <taxon>Fungi incertae sedis</taxon>
        <taxon>Mucoromycota</taxon>
        <taxon>Mucoromycotina</taxon>
        <taxon>Mucoromycetes</taxon>
        <taxon>Mucorales</taxon>
        <taxon>Lichtheimiaceae</taxon>
        <taxon>Phascolomyces</taxon>
    </lineage>
</organism>
<dbReference type="Gene3D" id="1.20.1280.50">
    <property type="match status" value="1"/>
</dbReference>
<reference evidence="2" key="1">
    <citation type="journal article" date="2022" name="IScience">
        <title>Evolution of zygomycete secretomes and the origins of terrestrial fungal ecologies.</title>
        <authorList>
            <person name="Chang Y."/>
            <person name="Wang Y."/>
            <person name="Mondo S."/>
            <person name="Ahrendt S."/>
            <person name="Andreopoulos W."/>
            <person name="Barry K."/>
            <person name="Beard J."/>
            <person name="Benny G.L."/>
            <person name="Blankenship S."/>
            <person name="Bonito G."/>
            <person name="Cuomo C."/>
            <person name="Desiro A."/>
            <person name="Gervers K.A."/>
            <person name="Hundley H."/>
            <person name="Kuo A."/>
            <person name="LaButti K."/>
            <person name="Lang B.F."/>
            <person name="Lipzen A."/>
            <person name="O'Donnell K."/>
            <person name="Pangilinan J."/>
            <person name="Reynolds N."/>
            <person name="Sandor L."/>
            <person name="Smith M.E."/>
            <person name="Tsang A."/>
            <person name="Grigoriev I.V."/>
            <person name="Stajich J.E."/>
            <person name="Spatafora J.W."/>
        </authorList>
    </citation>
    <scope>NUCLEOTIDE SEQUENCE</scope>
    <source>
        <strain evidence="2">RSA 2281</strain>
    </source>
</reference>
<accession>A0AAD5JNI9</accession>
<reference evidence="2" key="2">
    <citation type="submission" date="2023-02" db="EMBL/GenBank/DDBJ databases">
        <authorList>
            <consortium name="DOE Joint Genome Institute"/>
            <person name="Mondo S.J."/>
            <person name="Chang Y."/>
            <person name="Wang Y."/>
            <person name="Ahrendt S."/>
            <person name="Andreopoulos W."/>
            <person name="Barry K."/>
            <person name="Beard J."/>
            <person name="Benny G.L."/>
            <person name="Blankenship S."/>
            <person name="Bonito G."/>
            <person name="Cuomo C."/>
            <person name="Desiro A."/>
            <person name="Gervers K.A."/>
            <person name="Hundley H."/>
            <person name="Kuo A."/>
            <person name="LaButti K."/>
            <person name="Lang B.F."/>
            <person name="Lipzen A."/>
            <person name="O'Donnell K."/>
            <person name="Pangilinan J."/>
            <person name="Reynolds N."/>
            <person name="Sandor L."/>
            <person name="Smith M.W."/>
            <person name="Tsang A."/>
            <person name="Grigoriev I.V."/>
            <person name="Stajich J.E."/>
            <person name="Spatafora J.W."/>
        </authorList>
    </citation>
    <scope>NUCLEOTIDE SEQUENCE</scope>
    <source>
        <strain evidence="2">RSA 2281</strain>
    </source>
</reference>
<proteinExistence type="predicted"/>
<protein>
    <recommendedName>
        <fullName evidence="1">F-box domain-containing protein</fullName>
    </recommendedName>
</protein>
<sequence>MAMTTISSSHLHVDFLMALPLDIVPLIVQYLETPERLNLLSVSKAWKTRLFGYASLWSNMALTFTNIKESNMNDEISIRIILKGLELIACHVRQLSVTDFLDNEIPFLITTLLNQLKNGLFVKLEKLEMFGNKKKIMMETGIVSRIVALMDC</sequence>
<name>A0AAD5JNI9_9FUNG</name>
<dbReference type="Pfam" id="PF12937">
    <property type="entry name" value="F-box-like"/>
    <property type="match status" value="1"/>
</dbReference>
<keyword evidence="3" id="KW-1185">Reference proteome</keyword>
<evidence type="ECO:0000259" key="1">
    <source>
        <dbReference type="PROSITE" id="PS50181"/>
    </source>
</evidence>
<dbReference type="InterPro" id="IPR001810">
    <property type="entry name" value="F-box_dom"/>
</dbReference>
<gene>
    <name evidence="2" type="ORF">BDA99DRAFT_254432</name>
</gene>
<comment type="caution">
    <text evidence="2">The sequence shown here is derived from an EMBL/GenBank/DDBJ whole genome shotgun (WGS) entry which is preliminary data.</text>
</comment>
<dbReference type="EMBL" id="JAIXMP010000042">
    <property type="protein sequence ID" value="KAI9247423.1"/>
    <property type="molecule type" value="Genomic_DNA"/>
</dbReference>
<feature type="domain" description="F-box" evidence="1">
    <location>
        <begin position="13"/>
        <end position="60"/>
    </location>
</feature>
<dbReference type="SUPFAM" id="SSF81383">
    <property type="entry name" value="F-box domain"/>
    <property type="match status" value="1"/>
</dbReference>